<proteinExistence type="predicted"/>
<feature type="compositionally biased region" description="Low complexity" evidence="1">
    <location>
        <begin position="11"/>
        <end position="33"/>
    </location>
</feature>
<evidence type="ECO:0000313" key="2">
    <source>
        <dbReference type="EMBL" id="CAA9241250.1"/>
    </source>
</evidence>
<organism evidence="2">
    <name type="scientific">uncultured Actinomycetospora sp</name>
    <dbReference type="NCBI Taxonomy" id="1135996"/>
    <lineage>
        <taxon>Bacteria</taxon>
        <taxon>Bacillati</taxon>
        <taxon>Actinomycetota</taxon>
        <taxon>Actinomycetes</taxon>
        <taxon>Pseudonocardiales</taxon>
        <taxon>Pseudonocardiaceae</taxon>
        <taxon>Actinomycetospora</taxon>
        <taxon>environmental samples</taxon>
    </lineage>
</organism>
<protein>
    <submittedName>
        <fullName evidence="2">Uncharacterized protein</fullName>
    </submittedName>
</protein>
<feature type="non-terminal residue" evidence="2">
    <location>
        <position position="1"/>
    </location>
</feature>
<feature type="compositionally biased region" description="Basic residues" evidence="1">
    <location>
        <begin position="34"/>
        <end position="61"/>
    </location>
</feature>
<sequence length="61" mass="6583">CVRTGSRAAHPSGRPSSSVCASSGSRSISGPRSARTRPQGRARHVRRSRSLRHRPHRAARG</sequence>
<reference evidence="2" key="1">
    <citation type="submission" date="2020-02" db="EMBL/GenBank/DDBJ databases">
        <authorList>
            <person name="Meier V. D."/>
        </authorList>
    </citation>
    <scope>NUCLEOTIDE SEQUENCE</scope>
    <source>
        <strain evidence="2">AVDCRST_MAG54</strain>
    </source>
</reference>
<gene>
    <name evidence="2" type="ORF">AVDCRST_MAG54-1513</name>
</gene>
<dbReference type="EMBL" id="CADCTH010000207">
    <property type="protein sequence ID" value="CAA9241250.1"/>
    <property type="molecule type" value="Genomic_DNA"/>
</dbReference>
<feature type="region of interest" description="Disordered" evidence="1">
    <location>
        <begin position="1"/>
        <end position="61"/>
    </location>
</feature>
<evidence type="ECO:0000256" key="1">
    <source>
        <dbReference type="SAM" id="MobiDB-lite"/>
    </source>
</evidence>
<name>A0A6J4I347_9PSEU</name>
<feature type="non-terminal residue" evidence="2">
    <location>
        <position position="61"/>
    </location>
</feature>
<accession>A0A6J4I347</accession>
<dbReference type="AlphaFoldDB" id="A0A6J4I347"/>